<accession>A0ABT2LEG7</accession>
<protein>
    <submittedName>
        <fullName evidence="4">Phage tail assembly chaperone</fullName>
    </submittedName>
</protein>
<keyword evidence="5" id="KW-1185">Reference proteome</keyword>
<evidence type="ECO:0000256" key="1">
    <source>
        <dbReference type="SAM" id="MobiDB-lite"/>
    </source>
</evidence>
<feature type="domain" description="Phage tail assembly chaperone-like" evidence="3">
    <location>
        <begin position="75"/>
        <end position="133"/>
    </location>
</feature>
<dbReference type="Pfam" id="PF09636">
    <property type="entry name" value="XkdW"/>
    <property type="match status" value="1"/>
</dbReference>
<sequence>MITHDELIFCLQQKYPNLAHGVDFWVGQEMSRDSGEQLAPARIIAWHVEGQPTDEDVASLVEQYGEAATAHVLGQRAREERDRRLEQADAMFYKAMDSGDTSKAQQVGKYRQALREVPDQPGFPTDFSWPSIPGALSDQASSNAVETETRTAGT</sequence>
<dbReference type="Gene3D" id="6.10.140.1310">
    <property type="match status" value="1"/>
</dbReference>
<feature type="domain" description="Bacteriophage SP-beta YorD" evidence="2">
    <location>
        <begin position="7"/>
        <end position="67"/>
    </location>
</feature>
<organism evidence="4 5">
    <name type="scientific">Ralstonia mojiangensis</name>
    <dbReference type="NCBI Taxonomy" id="2953895"/>
    <lineage>
        <taxon>Bacteria</taxon>
        <taxon>Pseudomonadati</taxon>
        <taxon>Pseudomonadota</taxon>
        <taxon>Betaproteobacteria</taxon>
        <taxon>Burkholderiales</taxon>
        <taxon>Burkholderiaceae</taxon>
        <taxon>Ralstonia</taxon>
    </lineage>
</organism>
<feature type="region of interest" description="Disordered" evidence="1">
    <location>
        <begin position="118"/>
        <end position="154"/>
    </location>
</feature>
<evidence type="ECO:0000259" key="2">
    <source>
        <dbReference type="Pfam" id="PF09636"/>
    </source>
</evidence>
<comment type="caution">
    <text evidence="4">The sequence shown here is derived from an EMBL/GenBank/DDBJ whole genome shotgun (WGS) entry which is preliminary data.</text>
</comment>
<dbReference type="Pfam" id="PF16778">
    <property type="entry name" value="Phage_tail_APC"/>
    <property type="match status" value="1"/>
</dbReference>
<gene>
    <name evidence="4" type="ORF">N5J06_22750</name>
</gene>
<proteinExistence type="predicted"/>
<dbReference type="EMBL" id="JAOCQI010000003">
    <property type="protein sequence ID" value="MCT7313800.1"/>
    <property type="molecule type" value="Genomic_DNA"/>
</dbReference>
<dbReference type="RefSeq" id="WP_260785121.1">
    <property type="nucleotide sequence ID" value="NZ_JAOCQI010000003.1"/>
</dbReference>
<evidence type="ECO:0000313" key="5">
    <source>
        <dbReference type="Proteomes" id="UP001164420"/>
    </source>
</evidence>
<evidence type="ECO:0000313" key="4">
    <source>
        <dbReference type="EMBL" id="MCT7313800.1"/>
    </source>
</evidence>
<name>A0ABT2LEG7_9RALS</name>
<reference evidence="4 5" key="1">
    <citation type="journal article" date="2023" name="Front. Microbiol.">
        <title>Ralstonia chuxiongensis sp. nov., Ralstonia mojiangensis sp. nov., and Ralstonia soli sp. nov., isolated from tobacco fields, are three novel species in the family Burkholderiaceae.</title>
        <authorList>
            <person name="Lu C.H."/>
            <person name="Zhang Y.Y."/>
            <person name="Jiang N."/>
            <person name="Chen W."/>
            <person name="Shao X."/>
            <person name="Zhao Z.M."/>
            <person name="Lu W.L."/>
            <person name="Hu X."/>
            <person name="Xi Y.X."/>
            <person name="Zou S.Y."/>
            <person name="Wei Q.J."/>
            <person name="Lin Z.L."/>
            <person name="Gong L."/>
            <person name="Gai X.T."/>
            <person name="Zhang L.Q."/>
            <person name="Li J.Y."/>
            <person name="Jin Y."/>
            <person name="Xia Z.Y."/>
        </authorList>
    </citation>
    <scope>NUCLEOTIDE SEQUENCE [LARGE SCALE GENOMIC DNA]</scope>
    <source>
        <strain evidence="4 5">22TCJT01-1</strain>
    </source>
</reference>
<feature type="compositionally biased region" description="Polar residues" evidence="1">
    <location>
        <begin position="138"/>
        <end position="154"/>
    </location>
</feature>
<dbReference type="InterPro" id="IPR031893">
    <property type="entry name" value="Phage_tail_APC"/>
</dbReference>
<dbReference type="Proteomes" id="UP001164420">
    <property type="component" value="Unassembled WGS sequence"/>
</dbReference>
<dbReference type="InterPro" id="IPR019094">
    <property type="entry name" value="Phage_SP-beta_YorD"/>
</dbReference>
<evidence type="ECO:0000259" key="3">
    <source>
        <dbReference type="Pfam" id="PF16778"/>
    </source>
</evidence>